<protein>
    <submittedName>
        <fullName evidence="1">Uncharacterized protein</fullName>
    </submittedName>
</protein>
<evidence type="ECO:0000313" key="2">
    <source>
        <dbReference type="Proteomes" id="UP001163603"/>
    </source>
</evidence>
<proteinExistence type="predicted"/>
<reference evidence="2" key="1">
    <citation type="journal article" date="2023" name="G3 (Bethesda)">
        <title>Genome assembly and association tests identify interacting loci associated with vigor, precocity, and sex in interspecific pistachio rootstocks.</title>
        <authorList>
            <person name="Palmer W."/>
            <person name="Jacygrad E."/>
            <person name="Sagayaradj S."/>
            <person name="Cavanaugh K."/>
            <person name="Han R."/>
            <person name="Bertier L."/>
            <person name="Beede B."/>
            <person name="Kafkas S."/>
            <person name="Golino D."/>
            <person name="Preece J."/>
            <person name="Michelmore R."/>
        </authorList>
    </citation>
    <scope>NUCLEOTIDE SEQUENCE [LARGE SCALE GENOMIC DNA]</scope>
</reference>
<name>A0ACC0Z9Y9_9ROSI</name>
<gene>
    <name evidence="1" type="ORF">Pint_04547</name>
</gene>
<accession>A0ACC0Z9Y9</accession>
<dbReference type="EMBL" id="CM047738">
    <property type="protein sequence ID" value="KAJ0046988.1"/>
    <property type="molecule type" value="Genomic_DNA"/>
</dbReference>
<comment type="caution">
    <text evidence="1">The sequence shown here is derived from an EMBL/GenBank/DDBJ whole genome shotgun (WGS) entry which is preliminary data.</text>
</comment>
<dbReference type="Proteomes" id="UP001163603">
    <property type="component" value="Chromosome 3"/>
</dbReference>
<sequence length="145" mass="16508">MANSAARMLLKNGRSFPQLLRSRLVGQWSVDICIKEQQLFRSLINPKQKIFEQKPILGDGFNFVDFVMGKDQALTICRLLMQPRVLNFPSLGAAKTLNSSYIKHKPAPEKTQKQTVFRQFQLSANGQLHRRDVTQKRQVVSPASP</sequence>
<keyword evidence="2" id="KW-1185">Reference proteome</keyword>
<organism evidence="1 2">
    <name type="scientific">Pistacia integerrima</name>
    <dbReference type="NCBI Taxonomy" id="434235"/>
    <lineage>
        <taxon>Eukaryota</taxon>
        <taxon>Viridiplantae</taxon>
        <taxon>Streptophyta</taxon>
        <taxon>Embryophyta</taxon>
        <taxon>Tracheophyta</taxon>
        <taxon>Spermatophyta</taxon>
        <taxon>Magnoliopsida</taxon>
        <taxon>eudicotyledons</taxon>
        <taxon>Gunneridae</taxon>
        <taxon>Pentapetalae</taxon>
        <taxon>rosids</taxon>
        <taxon>malvids</taxon>
        <taxon>Sapindales</taxon>
        <taxon>Anacardiaceae</taxon>
        <taxon>Pistacia</taxon>
    </lineage>
</organism>
<evidence type="ECO:0000313" key="1">
    <source>
        <dbReference type="EMBL" id="KAJ0046988.1"/>
    </source>
</evidence>